<dbReference type="AlphaFoldDB" id="K8XD68"/>
<name>K8XD68_RHOOP</name>
<feature type="non-terminal residue" evidence="1">
    <location>
        <position position="92"/>
    </location>
</feature>
<proteinExistence type="predicted"/>
<protein>
    <submittedName>
        <fullName evidence="1">Uncharacterized protein</fullName>
    </submittedName>
</protein>
<sequence length="92" mass="10129">EFGGRPSGYAKAVNEHLEGQSGAAGEQVSVLFIADPGTPAALAERIAEYLPQRLQSRDRPERRWTTCVRRKPYLPDEQADFADVIDTVDPSS</sequence>
<evidence type="ECO:0000313" key="2">
    <source>
        <dbReference type="Proteomes" id="UP000005951"/>
    </source>
</evidence>
<dbReference type="Proteomes" id="UP000005951">
    <property type="component" value="Unassembled WGS sequence"/>
</dbReference>
<evidence type="ECO:0000313" key="1">
    <source>
        <dbReference type="EMBL" id="EKT76277.1"/>
    </source>
</evidence>
<comment type="caution">
    <text evidence="1">The sequence shown here is derived from an EMBL/GenBank/DDBJ whole genome shotgun (WGS) entry which is preliminary data.</text>
</comment>
<dbReference type="EMBL" id="AJYC02000389">
    <property type="protein sequence ID" value="EKT76277.1"/>
    <property type="molecule type" value="Genomic_DNA"/>
</dbReference>
<gene>
    <name evidence="1" type="ORF">WSS_A43570</name>
</gene>
<feature type="non-terminal residue" evidence="1">
    <location>
        <position position="1"/>
    </location>
</feature>
<reference evidence="1 2" key="1">
    <citation type="journal article" date="2013" name="Genome Announc.">
        <title>Draft Genome Sequence of Rhodococcus opacus Strain M213 Shows a Diverse Catabolic Potential.</title>
        <authorList>
            <person name="Pathak A."/>
            <person name="Green S.J."/>
            <person name="Ogram A."/>
            <person name="Chauhan A."/>
        </authorList>
    </citation>
    <scope>NUCLEOTIDE SEQUENCE [LARGE SCALE GENOMIC DNA]</scope>
    <source>
        <strain evidence="1 2">M213</strain>
    </source>
</reference>
<accession>K8XD68</accession>
<organism evidence="1 2">
    <name type="scientific">Rhodococcus opacus M213</name>
    <dbReference type="NCBI Taxonomy" id="1129896"/>
    <lineage>
        <taxon>Bacteria</taxon>
        <taxon>Bacillati</taxon>
        <taxon>Actinomycetota</taxon>
        <taxon>Actinomycetes</taxon>
        <taxon>Mycobacteriales</taxon>
        <taxon>Nocardiaceae</taxon>
        <taxon>Rhodococcus</taxon>
    </lineage>
</organism>